<dbReference type="Gene3D" id="3.10.450.530">
    <property type="entry name" value="Ribonuclease toxin, BrnT, of type II toxin-antitoxin system"/>
    <property type="match status" value="1"/>
</dbReference>
<dbReference type="AlphaFoldDB" id="A0A1F7GYS5"/>
<evidence type="ECO:0000313" key="2">
    <source>
        <dbReference type="Proteomes" id="UP000177913"/>
    </source>
</evidence>
<dbReference type="EMBL" id="MFZO01000041">
    <property type="protein sequence ID" value="OGK23904.1"/>
    <property type="molecule type" value="Genomic_DNA"/>
</dbReference>
<reference evidence="1 2" key="1">
    <citation type="journal article" date="2016" name="Nat. Commun.">
        <title>Thousands of microbial genomes shed light on interconnected biogeochemical processes in an aquifer system.</title>
        <authorList>
            <person name="Anantharaman K."/>
            <person name="Brown C.T."/>
            <person name="Hug L.A."/>
            <person name="Sharon I."/>
            <person name="Castelle C.J."/>
            <person name="Probst A.J."/>
            <person name="Thomas B.C."/>
            <person name="Singh A."/>
            <person name="Wilkins M.J."/>
            <person name="Karaoz U."/>
            <person name="Brodie E.L."/>
            <person name="Williams K.H."/>
            <person name="Hubbard S.S."/>
            <person name="Banfield J.F."/>
        </authorList>
    </citation>
    <scope>NUCLEOTIDE SEQUENCE [LARGE SCALE GENOMIC DNA]</scope>
</reference>
<sequence length="97" mass="11507">MKIDKRASEFDWDKGNIGKNKKHGVEDKEAEESFFDEYKVIYKDVLHSKNEDRFILIGKSKLRRLLYIVFTLRNNKIRIISARKINKKEGSLYEKAA</sequence>
<organism evidence="1 2">
    <name type="scientific">Candidatus Roizmanbacteria bacterium RIFCSPHIGHO2_02_FULL_38_11</name>
    <dbReference type="NCBI Taxonomy" id="1802039"/>
    <lineage>
        <taxon>Bacteria</taxon>
        <taxon>Candidatus Roizmaniibacteriota</taxon>
    </lineage>
</organism>
<dbReference type="Pfam" id="PF04365">
    <property type="entry name" value="BrnT_toxin"/>
    <property type="match status" value="1"/>
</dbReference>
<comment type="caution">
    <text evidence="1">The sequence shown here is derived from an EMBL/GenBank/DDBJ whole genome shotgun (WGS) entry which is preliminary data.</text>
</comment>
<dbReference type="Proteomes" id="UP000177913">
    <property type="component" value="Unassembled WGS sequence"/>
</dbReference>
<evidence type="ECO:0000313" key="1">
    <source>
        <dbReference type="EMBL" id="OGK23904.1"/>
    </source>
</evidence>
<accession>A0A1F7GYS5</accession>
<proteinExistence type="predicted"/>
<protein>
    <recommendedName>
        <fullName evidence="3">BrnT family toxin</fullName>
    </recommendedName>
</protein>
<dbReference type="InterPro" id="IPR007460">
    <property type="entry name" value="BrnT_toxin"/>
</dbReference>
<name>A0A1F7GYS5_9BACT</name>
<evidence type="ECO:0008006" key="3">
    <source>
        <dbReference type="Google" id="ProtNLM"/>
    </source>
</evidence>
<gene>
    <name evidence="1" type="ORF">A3C25_05515</name>
</gene>
<dbReference type="InterPro" id="IPR038573">
    <property type="entry name" value="BrnT_sf"/>
</dbReference>